<keyword evidence="4" id="KW-0325">Glycoprotein</keyword>
<comment type="caution">
    <text evidence="5">The sequence shown here is derived from an EMBL/GenBank/DDBJ whole genome shotgun (WGS) entry which is preliminary data.</text>
</comment>
<dbReference type="InterPro" id="IPR035669">
    <property type="entry name" value="SGNH_plant_lipase-like"/>
</dbReference>
<dbReference type="EMBL" id="PQIB02000004">
    <property type="protein sequence ID" value="RLN22315.1"/>
    <property type="molecule type" value="Genomic_DNA"/>
</dbReference>
<dbReference type="OrthoDB" id="642255at2759"/>
<accession>A0A3L6SJJ4</accession>
<dbReference type="Proteomes" id="UP000275267">
    <property type="component" value="Unassembled WGS sequence"/>
</dbReference>
<dbReference type="Gene3D" id="3.40.50.1110">
    <property type="entry name" value="SGNH hydrolase"/>
    <property type="match status" value="1"/>
</dbReference>
<dbReference type="PANTHER" id="PTHR22835:SF501">
    <property type="entry name" value="OS01G0215000 PROTEIN"/>
    <property type="match status" value="1"/>
</dbReference>
<evidence type="ECO:0000256" key="1">
    <source>
        <dbReference type="ARBA" id="ARBA00008668"/>
    </source>
</evidence>
<dbReference type="Pfam" id="PF00657">
    <property type="entry name" value="Lipase_GDSL"/>
    <property type="match status" value="1"/>
</dbReference>
<protein>
    <submittedName>
        <fullName evidence="5">GDSL esterase/lipase</fullName>
    </submittedName>
</protein>
<gene>
    <name evidence="5" type="ORF">C2845_PM07G38970</name>
</gene>
<name>A0A3L6SJJ4_PANMI</name>
<dbReference type="STRING" id="4540.A0A3L6SJJ4"/>
<evidence type="ECO:0000256" key="4">
    <source>
        <dbReference type="ARBA" id="ARBA00023180"/>
    </source>
</evidence>
<organism evidence="5 6">
    <name type="scientific">Panicum miliaceum</name>
    <name type="common">Proso millet</name>
    <name type="synonym">Broomcorn millet</name>
    <dbReference type="NCBI Taxonomy" id="4540"/>
    <lineage>
        <taxon>Eukaryota</taxon>
        <taxon>Viridiplantae</taxon>
        <taxon>Streptophyta</taxon>
        <taxon>Embryophyta</taxon>
        <taxon>Tracheophyta</taxon>
        <taxon>Spermatophyta</taxon>
        <taxon>Magnoliopsida</taxon>
        <taxon>Liliopsida</taxon>
        <taxon>Poales</taxon>
        <taxon>Poaceae</taxon>
        <taxon>PACMAD clade</taxon>
        <taxon>Panicoideae</taxon>
        <taxon>Panicodae</taxon>
        <taxon>Paniceae</taxon>
        <taxon>Panicinae</taxon>
        <taxon>Panicum</taxon>
        <taxon>Panicum sect. Panicum</taxon>
    </lineage>
</organism>
<sequence length="363" mass="39267">MVAGAAEPAEPAFSLPITRRYDSIFSFGDCYTDTGNDVVVFAKLSLDNPPARPPYGMMFFGRPTGRNSDGRLIVDFIAEKLGLPLVPPALQAHAGSFRQGANFAVAGAFARDAGLYRDIPVVGPFALNTSSGVQLRWFESLRPSLCRPAECGGFFRRSLFFMGVFGVSDYSFSVFGKTLPQIRSFVPDVVNTISAATERLIKHGASTVVVPGVPPLGCLPPNLAFFPSADPAAYDSRTGCLIQLNDLAVYHNSLLQEALETVRTAHPDARVIYADFFSPVTEMVESPDKFGFRRDVLRCCCGGGGKYNLNASAGCGMPGATVCRDPSTYLFWDGHLTEAAYRYVADAWLSSINDGEGQNKQTY</sequence>
<dbReference type="GO" id="GO:0016788">
    <property type="term" value="F:hydrolase activity, acting on ester bonds"/>
    <property type="evidence" value="ECO:0007669"/>
    <property type="project" value="InterPro"/>
</dbReference>
<evidence type="ECO:0000256" key="3">
    <source>
        <dbReference type="ARBA" id="ARBA00022801"/>
    </source>
</evidence>
<dbReference type="AlphaFoldDB" id="A0A3L6SJJ4"/>
<comment type="similarity">
    <text evidence="1">Belongs to the 'GDSL' lipolytic enzyme family.</text>
</comment>
<evidence type="ECO:0000256" key="2">
    <source>
        <dbReference type="ARBA" id="ARBA00022729"/>
    </source>
</evidence>
<reference evidence="6" key="1">
    <citation type="journal article" date="2019" name="Nat. Commun.">
        <title>The genome of broomcorn millet.</title>
        <authorList>
            <person name="Zou C."/>
            <person name="Miki D."/>
            <person name="Li D."/>
            <person name="Tang Q."/>
            <person name="Xiao L."/>
            <person name="Rajput S."/>
            <person name="Deng P."/>
            <person name="Jia W."/>
            <person name="Huang R."/>
            <person name="Zhang M."/>
            <person name="Sun Y."/>
            <person name="Hu J."/>
            <person name="Fu X."/>
            <person name="Schnable P.S."/>
            <person name="Li F."/>
            <person name="Zhang H."/>
            <person name="Feng B."/>
            <person name="Zhu X."/>
            <person name="Liu R."/>
            <person name="Schnable J.C."/>
            <person name="Zhu J.-K."/>
            <person name="Zhang H."/>
        </authorList>
    </citation>
    <scope>NUCLEOTIDE SEQUENCE [LARGE SCALE GENOMIC DNA]</scope>
</reference>
<evidence type="ECO:0000313" key="6">
    <source>
        <dbReference type="Proteomes" id="UP000275267"/>
    </source>
</evidence>
<dbReference type="InterPro" id="IPR001087">
    <property type="entry name" value="GDSL"/>
</dbReference>
<keyword evidence="6" id="KW-1185">Reference proteome</keyword>
<dbReference type="InterPro" id="IPR036514">
    <property type="entry name" value="SGNH_hydro_sf"/>
</dbReference>
<dbReference type="CDD" id="cd01837">
    <property type="entry name" value="SGNH_plant_lipase_like"/>
    <property type="match status" value="1"/>
</dbReference>
<keyword evidence="3" id="KW-0378">Hydrolase</keyword>
<dbReference type="PANTHER" id="PTHR22835">
    <property type="entry name" value="ZINC FINGER FYVE DOMAIN CONTAINING PROTEIN"/>
    <property type="match status" value="1"/>
</dbReference>
<proteinExistence type="inferred from homology"/>
<keyword evidence="2" id="KW-0732">Signal</keyword>
<evidence type="ECO:0000313" key="5">
    <source>
        <dbReference type="EMBL" id="RLN22315.1"/>
    </source>
</evidence>
<dbReference type="SUPFAM" id="SSF52266">
    <property type="entry name" value="SGNH hydrolase"/>
    <property type="match status" value="1"/>
</dbReference>